<dbReference type="InterPro" id="IPR005543">
    <property type="entry name" value="PASTA_dom"/>
</dbReference>
<gene>
    <name evidence="4" type="ORF">C0601_03330</name>
</gene>
<feature type="domain" description="PASTA" evidence="3">
    <location>
        <begin position="559"/>
        <end position="619"/>
    </location>
</feature>
<evidence type="ECO:0000313" key="4">
    <source>
        <dbReference type="EMBL" id="PLX18946.1"/>
    </source>
</evidence>
<comment type="caution">
    <text evidence="4">The sequence shown here is derived from an EMBL/GenBank/DDBJ whole genome shotgun (WGS) entry which is preliminary data.</text>
</comment>
<feature type="domain" description="PASTA" evidence="3">
    <location>
        <begin position="624"/>
        <end position="683"/>
    </location>
</feature>
<accession>A0A2N5ZJW4</accession>
<organism evidence="4 5">
    <name type="scientific">Muiribacterium halophilum</name>
    <dbReference type="NCBI Taxonomy" id="2053465"/>
    <lineage>
        <taxon>Bacteria</taxon>
        <taxon>Candidatus Muiribacteriota</taxon>
        <taxon>Candidatus Muiribacteriia</taxon>
        <taxon>Candidatus Muiribacteriales</taxon>
        <taxon>Candidatus Muiribacteriaceae</taxon>
        <taxon>Candidatus Muiribacterium</taxon>
    </lineage>
</organism>
<dbReference type="Pfam" id="PF03717">
    <property type="entry name" value="PBP_dimer"/>
    <property type="match status" value="1"/>
</dbReference>
<dbReference type="InterPro" id="IPR050515">
    <property type="entry name" value="Beta-lactam/transpept"/>
</dbReference>
<protein>
    <recommendedName>
        <fullName evidence="3">PASTA domain-containing protein</fullName>
    </recommendedName>
</protein>
<dbReference type="Pfam" id="PF00905">
    <property type="entry name" value="Transpeptidase"/>
    <property type="match status" value="1"/>
</dbReference>
<keyword evidence="2" id="KW-0472">Membrane</keyword>
<dbReference type="EMBL" id="PKTG01000045">
    <property type="protein sequence ID" value="PLX18946.1"/>
    <property type="molecule type" value="Genomic_DNA"/>
</dbReference>
<evidence type="ECO:0000313" key="5">
    <source>
        <dbReference type="Proteomes" id="UP000234857"/>
    </source>
</evidence>
<dbReference type="Gene3D" id="3.90.1310.10">
    <property type="entry name" value="Penicillin-binding protein 2a (Domain 2)"/>
    <property type="match status" value="1"/>
</dbReference>
<dbReference type="PANTHER" id="PTHR30627">
    <property type="entry name" value="PEPTIDOGLYCAN D,D-TRANSPEPTIDASE"/>
    <property type="match status" value="1"/>
</dbReference>
<evidence type="ECO:0000256" key="1">
    <source>
        <dbReference type="ARBA" id="ARBA00004370"/>
    </source>
</evidence>
<dbReference type="InterPro" id="IPR012338">
    <property type="entry name" value="Beta-lactam/transpept-like"/>
</dbReference>
<dbReference type="Pfam" id="PF03793">
    <property type="entry name" value="PASTA"/>
    <property type="match status" value="1"/>
</dbReference>
<comment type="subcellular location">
    <subcellularLocation>
        <location evidence="1">Membrane</location>
    </subcellularLocation>
</comment>
<dbReference type="Gene3D" id="3.40.710.10">
    <property type="entry name" value="DD-peptidase/beta-lactamase superfamily"/>
    <property type="match status" value="1"/>
</dbReference>
<reference evidence="4 5" key="1">
    <citation type="submission" date="2017-11" db="EMBL/GenBank/DDBJ databases">
        <title>Genome-resolved metagenomics identifies genetic mobility, metabolic interactions, and unexpected diversity in perchlorate-reducing communities.</title>
        <authorList>
            <person name="Barnum T.P."/>
            <person name="Figueroa I.A."/>
            <person name="Carlstrom C.I."/>
            <person name="Lucas L.N."/>
            <person name="Engelbrektson A.L."/>
            <person name="Coates J.D."/>
        </authorList>
    </citation>
    <scope>NUCLEOTIDE SEQUENCE [LARGE SCALE GENOMIC DNA]</scope>
    <source>
        <strain evidence="4">BM706</strain>
    </source>
</reference>
<dbReference type="InterPro" id="IPR001460">
    <property type="entry name" value="PCN-bd_Tpept"/>
</dbReference>
<dbReference type="SUPFAM" id="SSF56601">
    <property type="entry name" value="beta-lactamase/transpeptidase-like"/>
    <property type="match status" value="1"/>
</dbReference>
<evidence type="ECO:0000259" key="3">
    <source>
        <dbReference type="PROSITE" id="PS51178"/>
    </source>
</evidence>
<dbReference type="SUPFAM" id="SSF56519">
    <property type="entry name" value="Penicillin binding protein dimerisation domain"/>
    <property type="match status" value="1"/>
</dbReference>
<dbReference type="SMART" id="SM00740">
    <property type="entry name" value="PASTA"/>
    <property type="match status" value="2"/>
</dbReference>
<evidence type="ECO:0000256" key="2">
    <source>
        <dbReference type="ARBA" id="ARBA00023136"/>
    </source>
</evidence>
<dbReference type="Gene3D" id="3.30.450.330">
    <property type="match status" value="1"/>
</dbReference>
<dbReference type="InterPro" id="IPR036138">
    <property type="entry name" value="PBP_dimer_sf"/>
</dbReference>
<dbReference type="PANTHER" id="PTHR30627:SF1">
    <property type="entry name" value="PEPTIDOGLYCAN D,D-TRANSPEPTIDASE FTSI"/>
    <property type="match status" value="1"/>
</dbReference>
<dbReference type="AlphaFoldDB" id="A0A2N5ZJW4"/>
<dbReference type="GO" id="GO:0008658">
    <property type="term" value="F:penicillin binding"/>
    <property type="evidence" value="ECO:0007669"/>
    <property type="project" value="InterPro"/>
</dbReference>
<dbReference type="GO" id="GO:0071555">
    <property type="term" value="P:cell wall organization"/>
    <property type="evidence" value="ECO:0007669"/>
    <property type="project" value="TreeGrafter"/>
</dbReference>
<dbReference type="PROSITE" id="PS51178">
    <property type="entry name" value="PASTA"/>
    <property type="match status" value="2"/>
</dbReference>
<name>A0A2N5ZJW4_MUIH1</name>
<dbReference type="SUPFAM" id="SSF54184">
    <property type="entry name" value="Penicillin-binding protein 2x (pbp-2x), c-terminal domain"/>
    <property type="match status" value="2"/>
</dbReference>
<dbReference type="InterPro" id="IPR005311">
    <property type="entry name" value="PBP_dimer"/>
</dbReference>
<dbReference type="GO" id="GO:0005886">
    <property type="term" value="C:plasma membrane"/>
    <property type="evidence" value="ECO:0007669"/>
    <property type="project" value="TreeGrafter"/>
</dbReference>
<proteinExistence type="predicted"/>
<sequence>MFLFISVLVRLYIIQFSQKELWTNETSKVYKKNIEVIGRRGSIIDRNGNEIAASQASYSMYIVPKEIDDIDIFLKKLSGFIEFDFEEKYKSIRKHRKGSFLWFKRGIDAAVYRSIKDVGIKGINFKKEYRRIYPEGNLLANVIGMVGTDKNDFLDNRGLEGLENYFDSDIKGRKTMIEIMTDNRGYNIFSEDTESQFNKYNGADVVLTIDKVIQYWAEQELKKTVEQNEAKKGHIIVMDVRDSELLAVANYPTFDPENFNDYPAKNYKNYAFLDIYEPGSTFKLITTVAALESGNLVAHDTFECQGSIRIDNTPPITCERAHGIIGIEDAIAYSCNVSMVKIALSMKYQEFYDIIKKLGIGQKTGIPFTAEGKGIVRQPSKIYSRRDIASMGFGQGVALTNLQMCTAYSAITNGGIYHKPKLVKYLKKNGEIIKDYTKDQGRRVISKEHSDKVRSLLKAVVERGSGQKVKLKNFGIGGKTGTAQKAGPHGYKDDKYISSFIGVFPIDNPEILFYVVIDEPSAGSYYGGTVAAPAFKHLFENIVDYRRMSPDRLSGNNIRKDMSIVPNFVGLKRGIAINRVQMLNINYKSFGEGDFVVFQEHSAGNIQKKDTTVELYFGDLRKNETGKDIMPDMRGFTMRKAIRTLNKLNIPYEIKGNGYVRKQLPAPGIVLDEQSVIKLEFSL</sequence>
<dbReference type="CDD" id="cd06575">
    <property type="entry name" value="PASTA_Pbp2x-like_2"/>
    <property type="match status" value="1"/>
</dbReference>
<dbReference type="Proteomes" id="UP000234857">
    <property type="component" value="Unassembled WGS sequence"/>
</dbReference>